<dbReference type="PANTHER" id="PTHR46174">
    <property type="entry name" value="CXXC-TYPE ZINC FINGER PROTEIN 1"/>
    <property type="match status" value="1"/>
</dbReference>
<keyword evidence="2" id="KW-0479">Metal-binding</keyword>
<evidence type="ECO:0000256" key="1">
    <source>
        <dbReference type="ARBA" id="ARBA00004123"/>
    </source>
</evidence>
<evidence type="ECO:0000256" key="7">
    <source>
        <dbReference type="ARBA" id="ARBA00023163"/>
    </source>
</evidence>
<evidence type="ECO:0000256" key="2">
    <source>
        <dbReference type="ARBA" id="ARBA00022723"/>
    </source>
</evidence>
<sequence length="365" mass="42279">MDTELTVEPPPIDQWDEGKIFSEACRQGVVVKKNEVRRCLWLDCDNTAVSGSKYCSYECGKKLAHERLVRLSPYIIEDGEKFSFIKENYKKEIENLKGVCKKKLENMNKAAECAKMLVGFITQQLPLEYDDKENGNNSSRKDYILCMCCGENLEAPLYGNHITKCLNRKEREAYYGSEEKGNLLLNILCERYSSRFNSYCKRFKIICPEHPCNDIDDELKVCSYPDSFDDAIRKDGKFFFLNLSPQFFKGSYCTNGYGTCPDHPNWYRYTLAVIDAYRFGELEKLNEARTMIGKYNIFINSRGNVFNCISSKQALEKFYKDSINNCPKSLRKEEVKKETKHNHDSDVKIKLIHPDAEAISDTEED</sequence>
<evidence type="ECO:0000256" key="6">
    <source>
        <dbReference type="ARBA" id="ARBA00023125"/>
    </source>
</evidence>
<keyword evidence="6" id="KW-0238">DNA-binding</keyword>
<keyword evidence="11" id="KW-1185">Reference proteome</keyword>
<dbReference type="GO" id="GO:0008270">
    <property type="term" value="F:zinc ion binding"/>
    <property type="evidence" value="ECO:0007669"/>
    <property type="project" value="UniProtKB-KW"/>
</dbReference>
<dbReference type="STRING" id="75913.A0A0K0EW04"/>
<organism evidence="11 12">
    <name type="scientific">Strongyloides venezuelensis</name>
    <name type="common">Threadworm</name>
    <dbReference type="NCBI Taxonomy" id="75913"/>
    <lineage>
        <taxon>Eukaryota</taxon>
        <taxon>Metazoa</taxon>
        <taxon>Ecdysozoa</taxon>
        <taxon>Nematoda</taxon>
        <taxon>Chromadorea</taxon>
        <taxon>Rhabditida</taxon>
        <taxon>Tylenchina</taxon>
        <taxon>Panagrolaimomorpha</taxon>
        <taxon>Strongyloidoidea</taxon>
        <taxon>Strongyloididae</taxon>
        <taxon>Strongyloides</taxon>
    </lineage>
</organism>
<evidence type="ECO:0000313" key="12">
    <source>
        <dbReference type="WBParaSite" id="SVE_0070300.1"/>
    </source>
</evidence>
<keyword evidence="3" id="KW-0863">Zinc-finger</keyword>
<dbReference type="GO" id="GO:0045893">
    <property type="term" value="P:positive regulation of DNA-templated transcription"/>
    <property type="evidence" value="ECO:0007669"/>
    <property type="project" value="TreeGrafter"/>
</dbReference>
<reference evidence="12" key="2">
    <citation type="submission" date="2015-08" db="UniProtKB">
        <authorList>
            <consortium name="WormBaseParasite"/>
        </authorList>
    </citation>
    <scope>IDENTIFICATION</scope>
</reference>
<evidence type="ECO:0000256" key="8">
    <source>
        <dbReference type="ARBA" id="ARBA00023242"/>
    </source>
</evidence>
<keyword evidence="5" id="KW-0805">Transcription regulation</keyword>
<feature type="domain" description="CpG binding protein C-terminal" evidence="10">
    <location>
        <begin position="65"/>
        <end position="306"/>
    </location>
</feature>
<reference evidence="11" key="1">
    <citation type="submission" date="2014-07" db="EMBL/GenBank/DDBJ databases">
        <authorList>
            <person name="Martin A.A"/>
            <person name="De Silva N."/>
        </authorList>
    </citation>
    <scope>NUCLEOTIDE SEQUENCE</scope>
</reference>
<evidence type="ECO:0000313" key="11">
    <source>
        <dbReference type="Proteomes" id="UP000035680"/>
    </source>
</evidence>
<dbReference type="Proteomes" id="UP000035680">
    <property type="component" value="Unassembled WGS sequence"/>
</dbReference>
<evidence type="ECO:0000256" key="9">
    <source>
        <dbReference type="ARBA" id="ARBA00023828"/>
    </source>
</evidence>
<keyword evidence="8" id="KW-0539">Nucleus</keyword>
<name>A0A0K0EW04_STRVS</name>
<dbReference type="GO" id="GO:0003677">
    <property type="term" value="F:DNA binding"/>
    <property type="evidence" value="ECO:0007669"/>
    <property type="project" value="UniProtKB-KW"/>
</dbReference>
<dbReference type="Pfam" id="PF12269">
    <property type="entry name" value="CpG_bind_C"/>
    <property type="match status" value="1"/>
</dbReference>
<dbReference type="PANTHER" id="PTHR46174:SF1">
    <property type="entry name" value="CXXC-TYPE ZINC FINGER PROTEIN 1"/>
    <property type="match status" value="1"/>
</dbReference>
<proteinExistence type="predicted"/>
<dbReference type="InterPro" id="IPR022056">
    <property type="entry name" value="CpG-bd_C"/>
</dbReference>
<dbReference type="WBParaSite" id="SVE_0070300.1">
    <property type="protein sequence ID" value="SVE_0070300.1"/>
    <property type="gene ID" value="SVE_0070300"/>
</dbReference>
<dbReference type="AlphaFoldDB" id="A0A0K0EW04"/>
<protein>
    <recommendedName>
        <fullName evidence="9">CXXC-type zinc finger protein 1</fullName>
    </recommendedName>
</protein>
<evidence type="ECO:0000259" key="10">
    <source>
        <dbReference type="Pfam" id="PF12269"/>
    </source>
</evidence>
<comment type="subcellular location">
    <subcellularLocation>
        <location evidence="1">Nucleus</location>
    </subcellularLocation>
</comment>
<keyword evidence="4" id="KW-0862">Zinc</keyword>
<evidence type="ECO:0000256" key="3">
    <source>
        <dbReference type="ARBA" id="ARBA00022771"/>
    </source>
</evidence>
<dbReference type="InterPro" id="IPR037869">
    <property type="entry name" value="Spp1/CFP1"/>
</dbReference>
<dbReference type="GO" id="GO:0048188">
    <property type="term" value="C:Set1C/COMPASS complex"/>
    <property type="evidence" value="ECO:0007669"/>
    <property type="project" value="InterPro"/>
</dbReference>
<accession>A0A0K0EW04</accession>
<keyword evidence="7" id="KW-0804">Transcription</keyword>
<evidence type="ECO:0000256" key="4">
    <source>
        <dbReference type="ARBA" id="ARBA00022833"/>
    </source>
</evidence>
<evidence type="ECO:0000256" key="5">
    <source>
        <dbReference type="ARBA" id="ARBA00023015"/>
    </source>
</evidence>